<evidence type="ECO:0000313" key="4">
    <source>
        <dbReference type="EMBL" id="RDW69665.1"/>
    </source>
</evidence>
<dbReference type="InterPro" id="IPR027443">
    <property type="entry name" value="IPNS-like_sf"/>
</dbReference>
<reference evidence="4 5" key="1">
    <citation type="journal article" date="2018" name="IMA Fungus">
        <title>IMA Genome-F 9: Draft genome sequence of Annulohypoxylon stygium, Aspergillus mulundensis, Berkeleyomyces basicola (syn. Thielaviopsis basicola), Ceratocystis smalleyi, two Cercospora beticola strains, Coleophoma cylindrospora, Fusarium fracticaudum, Phialophora cf. hyalina, and Morchella septimelata.</title>
        <authorList>
            <person name="Wingfield B.D."/>
            <person name="Bills G.F."/>
            <person name="Dong Y."/>
            <person name="Huang W."/>
            <person name="Nel W.J."/>
            <person name="Swalarsk-Parry B.S."/>
            <person name="Vaghefi N."/>
            <person name="Wilken P.M."/>
            <person name="An Z."/>
            <person name="de Beer Z.W."/>
            <person name="De Vos L."/>
            <person name="Chen L."/>
            <person name="Duong T.A."/>
            <person name="Gao Y."/>
            <person name="Hammerbacher A."/>
            <person name="Kikkert J.R."/>
            <person name="Li Y."/>
            <person name="Li H."/>
            <person name="Li K."/>
            <person name="Li Q."/>
            <person name="Liu X."/>
            <person name="Ma X."/>
            <person name="Naidoo K."/>
            <person name="Pethybridge S.J."/>
            <person name="Sun J."/>
            <person name="Steenkamp E.T."/>
            <person name="van der Nest M.A."/>
            <person name="van Wyk S."/>
            <person name="Wingfield M.J."/>
            <person name="Xiong C."/>
            <person name="Yue Q."/>
            <person name="Zhang X."/>
        </authorList>
    </citation>
    <scope>NUCLEOTIDE SEQUENCE [LARGE SCALE GENOMIC DNA]</scope>
    <source>
        <strain evidence="4 5">BP6252</strain>
    </source>
</reference>
<dbReference type="Proteomes" id="UP000256645">
    <property type="component" value="Unassembled WGS sequence"/>
</dbReference>
<organism evidence="4 5">
    <name type="scientific">Coleophoma cylindrospora</name>
    <dbReference type="NCBI Taxonomy" id="1849047"/>
    <lineage>
        <taxon>Eukaryota</taxon>
        <taxon>Fungi</taxon>
        <taxon>Dikarya</taxon>
        <taxon>Ascomycota</taxon>
        <taxon>Pezizomycotina</taxon>
        <taxon>Leotiomycetes</taxon>
        <taxon>Helotiales</taxon>
        <taxon>Dermateaceae</taxon>
        <taxon>Coleophoma</taxon>
    </lineage>
</organism>
<dbReference type="GO" id="GO:0046872">
    <property type="term" value="F:metal ion binding"/>
    <property type="evidence" value="ECO:0007669"/>
    <property type="project" value="UniProtKB-KW"/>
</dbReference>
<dbReference type="InterPro" id="IPR044861">
    <property type="entry name" value="IPNS-like_FE2OG_OXY"/>
</dbReference>
<dbReference type="EMBL" id="PDLM01000009">
    <property type="protein sequence ID" value="RDW69665.1"/>
    <property type="molecule type" value="Genomic_DNA"/>
</dbReference>
<dbReference type="OrthoDB" id="288590at2759"/>
<feature type="domain" description="Fe2OG dioxygenase" evidence="3">
    <location>
        <begin position="167"/>
        <end position="270"/>
    </location>
</feature>
<sequence>MYSISFTGLFDGNAKDVQALAEAATTQGFFNLELDCTDAKVLQEDVKFLESFAKDILDSPENIKEAYHFHRTGRFRTTGFKPLGIEEGAKQGRPDGFELFMLPQKELLLSEFKEELNCPPLVMSNVDRLTSSLRDYERVAQMVLQRLTEGLGLGNEMLHAHDPSLPSVTNMGFIKYPPQPEESRNFGHIAHTDVGSLTILSATQRGLQALDSKTKEWVWVEPSDQFLFVQLGDSLKFLSQGKILPSLHRVIPSDVAPHATKYTVAYFLRPNEEVEITADDGKVWLYKDYHCRKFDAFARPLGYRPDGEDSLISLRDYARVE</sequence>
<dbReference type="PROSITE" id="PS51471">
    <property type="entry name" value="FE2OG_OXY"/>
    <property type="match status" value="1"/>
</dbReference>
<accession>A0A3D8R6I8</accession>
<comment type="caution">
    <text evidence="4">The sequence shown here is derived from an EMBL/GenBank/DDBJ whole genome shotgun (WGS) entry which is preliminary data.</text>
</comment>
<keyword evidence="2" id="KW-0560">Oxidoreductase</keyword>
<dbReference type="PANTHER" id="PTHR47990">
    <property type="entry name" value="2-OXOGLUTARATE (2OG) AND FE(II)-DEPENDENT OXYGENASE SUPERFAMILY PROTEIN-RELATED"/>
    <property type="match status" value="1"/>
</dbReference>
<proteinExistence type="inferred from homology"/>
<evidence type="ECO:0000313" key="5">
    <source>
        <dbReference type="Proteomes" id="UP000256645"/>
    </source>
</evidence>
<keyword evidence="5" id="KW-1185">Reference proteome</keyword>
<dbReference type="InterPro" id="IPR005123">
    <property type="entry name" value="Oxoglu/Fe-dep_dioxygenase_dom"/>
</dbReference>
<dbReference type="InterPro" id="IPR050231">
    <property type="entry name" value="Iron_ascorbate_oxido_reductase"/>
</dbReference>
<dbReference type="Gene3D" id="2.60.120.330">
    <property type="entry name" value="B-lactam Antibiotic, Isopenicillin N Synthase, Chain"/>
    <property type="match status" value="1"/>
</dbReference>
<gene>
    <name evidence="4" type="ORF">BP6252_08685</name>
</gene>
<evidence type="ECO:0000259" key="3">
    <source>
        <dbReference type="PROSITE" id="PS51471"/>
    </source>
</evidence>
<dbReference type="Pfam" id="PF03171">
    <property type="entry name" value="2OG-FeII_Oxy"/>
    <property type="match status" value="1"/>
</dbReference>
<name>A0A3D8R6I8_9HELO</name>
<dbReference type="GO" id="GO:0016491">
    <property type="term" value="F:oxidoreductase activity"/>
    <property type="evidence" value="ECO:0007669"/>
    <property type="project" value="UniProtKB-KW"/>
</dbReference>
<evidence type="ECO:0000256" key="2">
    <source>
        <dbReference type="RuleBase" id="RU003682"/>
    </source>
</evidence>
<evidence type="ECO:0000256" key="1">
    <source>
        <dbReference type="ARBA" id="ARBA00008056"/>
    </source>
</evidence>
<protein>
    <submittedName>
        <fullName evidence="4">Putative 2OG-Fe(II) oxygenase family oxidoreductase-2</fullName>
    </submittedName>
</protein>
<dbReference type="AlphaFoldDB" id="A0A3D8R6I8"/>
<dbReference type="STRING" id="1849047.A0A3D8R6I8"/>
<keyword evidence="2" id="KW-0408">Iron</keyword>
<comment type="similarity">
    <text evidence="1 2">Belongs to the iron/ascorbate-dependent oxidoreductase family.</text>
</comment>
<dbReference type="SUPFAM" id="SSF51197">
    <property type="entry name" value="Clavaminate synthase-like"/>
    <property type="match status" value="1"/>
</dbReference>
<keyword evidence="2" id="KW-0479">Metal-binding</keyword>